<name>A0A447IB29_9HYPH</name>
<sequence>MRIFVTALISLVLAGQALGAPLQEIVAKLDGTDYLVRSTCKDLGTDKLYLGDPEDTEFRVFMLFTANSVNALNITKQCEATGQLVTPLTVRKNLGGTLDIRIGDVPENGDGVEAQSLADFAATINAELAKADSVEVAIAKDEQPLLQPIGTVAGASSTTLLFLDKMPPQVALDYLKACYRTCDTATFALQPPQIDKSYFSILIRAIGWLPEGVTAPSGSAERKIGTAVGATKKN</sequence>
<evidence type="ECO:0000313" key="2">
    <source>
        <dbReference type="EMBL" id="VDS04613.1"/>
    </source>
</evidence>
<keyword evidence="1" id="KW-0732">Signal</keyword>
<dbReference type="Proteomes" id="UP000268844">
    <property type="component" value="Unassembled WGS sequence"/>
</dbReference>
<evidence type="ECO:0000313" key="3">
    <source>
        <dbReference type="Proteomes" id="UP000268844"/>
    </source>
</evidence>
<gene>
    <name evidence="2" type="ORF">DEVEQU_01752</name>
</gene>
<dbReference type="EMBL" id="UZWD01000023">
    <property type="protein sequence ID" value="VDS04613.1"/>
    <property type="molecule type" value="Genomic_DNA"/>
</dbReference>
<dbReference type="RefSeq" id="WP_126150180.1">
    <property type="nucleotide sequence ID" value="NZ_JBHTMH010000001.1"/>
</dbReference>
<feature type="signal peptide" evidence="1">
    <location>
        <begin position="1"/>
        <end position="19"/>
    </location>
</feature>
<accession>A0A447IB29</accession>
<dbReference type="AlphaFoldDB" id="A0A447IB29"/>
<proteinExistence type="predicted"/>
<organism evidence="2 3">
    <name type="scientific">Devosia equisanguinis</name>
    <dbReference type="NCBI Taxonomy" id="2490941"/>
    <lineage>
        <taxon>Bacteria</taxon>
        <taxon>Pseudomonadati</taxon>
        <taxon>Pseudomonadota</taxon>
        <taxon>Alphaproteobacteria</taxon>
        <taxon>Hyphomicrobiales</taxon>
        <taxon>Devosiaceae</taxon>
        <taxon>Devosia</taxon>
    </lineage>
</organism>
<keyword evidence="3" id="KW-1185">Reference proteome</keyword>
<evidence type="ECO:0000256" key="1">
    <source>
        <dbReference type="SAM" id="SignalP"/>
    </source>
</evidence>
<feature type="chain" id="PRO_5019382974" evidence="1">
    <location>
        <begin position="20"/>
        <end position="234"/>
    </location>
</feature>
<protein>
    <submittedName>
        <fullName evidence="2">Uncharacterized protein</fullName>
    </submittedName>
</protein>
<reference evidence="2 3" key="1">
    <citation type="submission" date="2018-12" db="EMBL/GenBank/DDBJ databases">
        <authorList>
            <person name="Criscuolo A."/>
        </authorList>
    </citation>
    <scope>NUCLEOTIDE SEQUENCE [LARGE SCALE GENOMIC DNA]</scope>
    <source>
        <strain evidence="2">ACIP1116281</strain>
    </source>
</reference>